<dbReference type="RefSeq" id="WP_225945321.1">
    <property type="nucleotide sequence ID" value="NZ_JACHJQ010000005.1"/>
</dbReference>
<sequence>MAEAIDKLLTDRQPDSPLSQRRELRRLMLDAQQNALLDARAGGTYSSHTLERAQHVIDSQAARFGDDGTGQR</sequence>
<accession>A0A7W7Q8W2</accession>
<dbReference type="AlphaFoldDB" id="A0A7W7Q8W2"/>
<name>A0A7W7Q8W2_9PSEU</name>
<reference evidence="2 3" key="1">
    <citation type="submission" date="2020-08" db="EMBL/GenBank/DDBJ databases">
        <title>Genomic Encyclopedia of Type Strains, Phase III (KMG-III): the genomes of soil and plant-associated and newly described type strains.</title>
        <authorList>
            <person name="Whitman W."/>
        </authorList>
    </citation>
    <scope>NUCLEOTIDE SEQUENCE [LARGE SCALE GENOMIC DNA]</scope>
    <source>
        <strain evidence="2 3">CECT 8960</strain>
    </source>
</reference>
<organism evidence="2 3">
    <name type="scientific">Actinophytocola algeriensis</name>
    <dbReference type="NCBI Taxonomy" id="1768010"/>
    <lineage>
        <taxon>Bacteria</taxon>
        <taxon>Bacillati</taxon>
        <taxon>Actinomycetota</taxon>
        <taxon>Actinomycetes</taxon>
        <taxon>Pseudonocardiales</taxon>
        <taxon>Pseudonocardiaceae</taxon>
    </lineage>
</organism>
<evidence type="ECO:0000313" key="2">
    <source>
        <dbReference type="EMBL" id="MBB4909186.1"/>
    </source>
</evidence>
<evidence type="ECO:0000256" key="1">
    <source>
        <dbReference type="SAM" id="MobiDB-lite"/>
    </source>
</evidence>
<keyword evidence="3" id="KW-1185">Reference proteome</keyword>
<dbReference type="EMBL" id="JACHJQ010000005">
    <property type="protein sequence ID" value="MBB4909186.1"/>
    <property type="molecule type" value="Genomic_DNA"/>
</dbReference>
<proteinExistence type="predicted"/>
<comment type="caution">
    <text evidence="2">The sequence shown here is derived from an EMBL/GenBank/DDBJ whole genome shotgun (WGS) entry which is preliminary data.</text>
</comment>
<protein>
    <submittedName>
        <fullName evidence="2">Uncharacterized protein</fullName>
    </submittedName>
</protein>
<feature type="region of interest" description="Disordered" evidence="1">
    <location>
        <begin position="1"/>
        <end position="20"/>
    </location>
</feature>
<evidence type="ECO:0000313" key="3">
    <source>
        <dbReference type="Proteomes" id="UP000520767"/>
    </source>
</evidence>
<dbReference type="Proteomes" id="UP000520767">
    <property type="component" value="Unassembled WGS sequence"/>
</dbReference>
<gene>
    <name evidence="2" type="ORF">FHR82_005439</name>
</gene>